<protein>
    <submittedName>
        <fullName evidence="1">Uncharacterized protein</fullName>
    </submittedName>
</protein>
<organism evidence="1 2">
    <name type="scientific">Paenibacillus baekrokdamisoli</name>
    <dbReference type="NCBI Taxonomy" id="1712516"/>
    <lineage>
        <taxon>Bacteria</taxon>
        <taxon>Bacillati</taxon>
        <taxon>Bacillota</taxon>
        <taxon>Bacilli</taxon>
        <taxon>Bacillales</taxon>
        <taxon>Paenibacillaceae</taxon>
        <taxon>Paenibacillus</taxon>
    </lineage>
</organism>
<name>A0A3G9INP8_9BACL</name>
<keyword evidence="2" id="KW-1185">Reference proteome</keyword>
<dbReference type="EMBL" id="AP019308">
    <property type="protein sequence ID" value="BBH19946.1"/>
    <property type="molecule type" value="Genomic_DNA"/>
</dbReference>
<proteinExistence type="predicted"/>
<dbReference type="AlphaFoldDB" id="A0A3G9INP8"/>
<dbReference type="Proteomes" id="UP000275368">
    <property type="component" value="Chromosome"/>
</dbReference>
<gene>
    <name evidence="1" type="ORF">Back11_12910</name>
</gene>
<accession>A0A3G9INP8</accession>
<evidence type="ECO:0000313" key="1">
    <source>
        <dbReference type="EMBL" id="BBH19946.1"/>
    </source>
</evidence>
<sequence>MSFNFKIKNFVAADSNPATGLYHFVATFSDRTQVRLMFQKNPEWTLIGTNRLLTVPCPVCRRDYYCNCMSKYAPQFEEQVLEGELYNTVD</sequence>
<dbReference type="RefSeq" id="WP_125654656.1">
    <property type="nucleotide sequence ID" value="NZ_AP019308.1"/>
</dbReference>
<dbReference type="OrthoDB" id="2621488at2"/>
<dbReference type="KEGG" id="pbk:Back11_12910"/>
<reference evidence="1 2" key="1">
    <citation type="submission" date="2018-11" db="EMBL/GenBank/DDBJ databases">
        <title>Complete genome sequence of Paenibacillus baekrokdamisoli strain KCTC 33723.</title>
        <authorList>
            <person name="Kang S.W."/>
            <person name="Lee K.C."/>
            <person name="Kim K.K."/>
            <person name="Kim J.S."/>
            <person name="Kim D.S."/>
            <person name="Ko S.H."/>
            <person name="Yang S.H."/>
            <person name="Lee J.S."/>
        </authorList>
    </citation>
    <scope>NUCLEOTIDE SEQUENCE [LARGE SCALE GENOMIC DNA]</scope>
    <source>
        <strain evidence="1 2">KCTC 33723</strain>
    </source>
</reference>
<evidence type="ECO:0000313" key="2">
    <source>
        <dbReference type="Proteomes" id="UP000275368"/>
    </source>
</evidence>